<dbReference type="PROSITE" id="PS51257">
    <property type="entry name" value="PROKAR_LIPOPROTEIN"/>
    <property type="match status" value="1"/>
</dbReference>
<dbReference type="EMBL" id="QCYK01000001">
    <property type="protein sequence ID" value="PUZ28868.1"/>
    <property type="molecule type" value="Genomic_DNA"/>
</dbReference>
<dbReference type="OrthoDB" id="1114031at2"/>
<sequence>MKTYFSTNRVVATAALSLATITVFFACKKNNNDANSTSNVVATNNAIASISNESAASAGFSDVFEVSFNGTKDMTEARTSTASQEPSVQYGFEISYTPVDNTWPKTVTLDFKNGSIGLDGKKRSGQLIITLPHPFLVANNTVTITSTNYTVDGVKLVGTETLTSGNLTSALKYTQVISGTVTVGDTTTYTYNSNKTLIVDTDGFKGIGFAALKYPTGDSAAITVTDTLVKAWDCRWIGKGKATVVRGKLTGTIDYGNGICDDSATVVVGNYTKMIKL</sequence>
<feature type="signal peptide" evidence="1">
    <location>
        <begin position="1"/>
        <end position="26"/>
    </location>
</feature>
<comment type="caution">
    <text evidence="2">The sequence shown here is derived from an EMBL/GenBank/DDBJ whole genome shotgun (WGS) entry which is preliminary data.</text>
</comment>
<dbReference type="AlphaFoldDB" id="A0A2T7BMF8"/>
<accession>A0A2T7BMF8</accession>
<name>A0A2T7BMF8_9BACT</name>
<organism evidence="2 3">
    <name type="scientific">Chitinophaga parva</name>
    <dbReference type="NCBI Taxonomy" id="2169414"/>
    <lineage>
        <taxon>Bacteria</taxon>
        <taxon>Pseudomonadati</taxon>
        <taxon>Bacteroidota</taxon>
        <taxon>Chitinophagia</taxon>
        <taxon>Chitinophagales</taxon>
        <taxon>Chitinophagaceae</taxon>
        <taxon>Chitinophaga</taxon>
    </lineage>
</organism>
<feature type="chain" id="PRO_5015686380" description="Lipoprotein" evidence="1">
    <location>
        <begin position="27"/>
        <end position="277"/>
    </location>
</feature>
<gene>
    <name evidence="2" type="ORF">DCC81_05145</name>
</gene>
<dbReference type="Proteomes" id="UP000244450">
    <property type="component" value="Unassembled WGS sequence"/>
</dbReference>
<protein>
    <recommendedName>
        <fullName evidence="4">Lipoprotein</fullName>
    </recommendedName>
</protein>
<keyword evidence="1" id="KW-0732">Signal</keyword>
<evidence type="ECO:0000313" key="3">
    <source>
        <dbReference type="Proteomes" id="UP000244450"/>
    </source>
</evidence>
<reference evidence="2 3" key="1">
    <citation type="submission" date="2018-04" db="EMBL/GenBank/DDBJ databases">
        <title>Chitinophaga fuyangensis sp. nov., isolated from soil in a chemical factory.</title>
        <authorList>
            <person name="Chen K."/>
        </authorList>
    </citation>
    <scope>NUCLEOTIDE SEQUENCE [LARGE SCALE GENOMIC DNA]</scope>
    <source>
        <strain evidence="2 3">LY-1</strain>
    </source>
</reference>
<dbReference type="RefSeq" id="WP_108685508.1">
    <property type="nucleotide sequence ID" value="NZ_QCYK01000001.1"/>
</dbReference>
<evidence type="ECO:0008006" key="4">
    <source>
        <dbReference type="Google" id="ProtNLM"/>
    </source>
</evidence>
<evidence type="ECO:0000313" key="2">
    <source>
        <dbReference type="EMBL" id="PUZ28868.1"/>
    </source>
</evidence>
<proteinExistence type="predicted"/>
<evidence type="ECO:0000256" key="1">
    <source>
        <dbReference type="SAM" id="SignalP"/>
    </source>
</evidence>
<keyword evidence="3" id="KW-1185">Reference proteome</keyword>